<dbReference type="PROSITE" id="PS50018">
    <property type="entry name" value="RAS_GTPASE_ACTIV_2"/>
    <property type="match status" value="1"/>
</dbReference>
<gene>
    <name evidence="4" type="ORF">DYB30_003512</name>
</gene>
<evidence type="ECO:0000256" key="1">
    <source>
        <dbReference type="ARBA" id="ARBA00022468"/>
    </source>
</evidence>
<dbReference type="InterPro" id="IPR039360">
    <property type="entry name" value="Ras_GTPase"/>
</dbReference>
<dbReference type="SMART" id="SM00323">
    <property type="entry name" value="RasGAP"/>
    <property type="match status" value="1"/>
</dbReference>
<evidence type="ECO:0000313" key="4">
    <source>
        <dbReference type="EMBL" id="RHY48108.1"/>
    </source>
</evidence>
<sequence length="507" mass="56141">MASCHSNEDGEDGDDTNDAWRVAFTSDPDFHTARALLQRKGDIKALTHAYMCVFGDQFLNLVRTMVESEVSNVSDAHAVEMMRGNSACMKILSEVAYVVGTDYLRDVLAGPMAVLFHLQDTLEVNHAIVHDDMTLAAHRAQLESLAQTILDRLVCAPFPPLLAAVCLYLRRSVATRFHAHSDSILGGFLFLRVVCPVIVMPCRSSVFPHVAKTSLPPHALRSSILVAKLLQNLANNAFFKEDYMAPFNPFIRRNFPTVVAFYDRICDSVDAATSPTTRLETTTSLLTVDEAWKIIQDHMDRPLEVAVRPAVRRMSSGIAGGGPVRTSAQSSVTLSLDRPKQKPSISELERLDSTSRVLHRTNYGTKLPRFLLWCCMQLQDACELESVFYPPCKPIHSPSSYPSSPSSHAQNGDVPAAHRTLVDQDEASWMCALVFQSVFRPDLPPVAGVVRSSVLSSGFVLQVTPDKMTRVTFTIRMDEDVAPLQAKPYQKQLLTLAKLKLAIERST</sequence>
<evidence type="ECO:0000256" key="2">
    <source>
        <dbReference type="SAM" id="MobiDB-lite"/>
    </source>
</evidence>
<organism evidence="4 5">
    <name type="scientific">Aphanomyces astaci</name>
    <name type="common">Crayfish plague agent</name>
    <dbReference type="NCBI Taxonomy" id="112090"/>
    <lineage>
        <taxon>Eukaryota</taxon>
        <taxon>Sar</taxon>
        <taxon>Stramenopiles</taxon>
        <taxon>Oomycota</taxon>
        <taxon>Saprolegniomycetes</taxon>
        <taxon>Saprolegniales</taxon>
        <taxon>Verrucalvaceae</taxon>
        <taxon>Aphanomyces</taxon>
    </lineage>
</organism>
<name>A0A397CQN6_APHAT</name>
<dbReference type="SUPFAM" id="SSF48350">
    <property type="entry name" value="GTPase activation domain, GAP"/>
    <property type="match status" value="1"/>
</dbReference>
<dbReference type="AlphaFoldDB" id="A0A397CQN6"/>
<dbReference type="InterPro" id="IPR008936">
    <property type="entry name" value="Rho_GTPase_activation_prot"/>
</dbReference>
<keyword evidence="1" id="KW-0343">GTPase activation</keyword>
<accession>A0A397CQN6</accession>
<proteinExistence type="predicted"/>
<dbReference type="EMBL" id="QUTD01007955">
    <property type="protein sequence ID" value="RHY48108.1"/>
    <property type="molecule type" value="Genomic_DNA"/>
</dbReference>
<dbReference type="Proteomes" id="UP000266643">
    <property type="component" value="Unassembled WGS sequence"/>
</dbReference>
<dbReference type="GO" id="GO:0005096">
    <property type="term" value="F:GTPase activator activity"/>
    <property type="evidence" value="ECO:0007669"/>
    <property type="project" value="UniProtKB-KW"/>
</dbReference>
<evidence type="ECO:0000313" key="5">
    <source>
        <dbReference type="Proteomes" id="UP000266643"/>
    </source>
</evidence>
<evidence type="ECO:0000259" key="3">
    <source>
        <dbReference type="PROSITE" id="PS50018"/>
    </source>
</evidence>
<feature type="domain" description="Ras-GAP" evidence="3">
    <location>
        <begin position="61"/>
        <end position="235"/>
    </location>
</feature>
<dbReference type="InterPro" id="IPR023393">
    <property type="entry name" value="START-like_dom_sf"/>
</dbReference>
<reference evidence="4 5" key="1">
    <citation type="submission" date="2018-08" db="EMBL/GenBank/DDBJ databases">
        <title>Aphanomyces genome sequencing and annotation.</title>
        <authorList>
            <person name="Minardi D."/>
            <person name="Oidtmann B."/>
            <person name="Van Der Giezen M."/>
            <person name="Studholme D.J."/>
        </authorList>
    </citation>
    <scope>NUCLEOTIDE SEQUENCE [LARGE SCALE GENOMIC DNA]</scope>
    <source>
        <strain evidence="4 5">D2</strain>
    </source>
</reference>
<feature type="region of interest" description="Disordered" evidence="2">
    <location>
        <begin position="317"/>
        <end position="346"/>
    </location>
</feature>
<comment type="caution">
    <text evidence="4">The sequence shown here is derived from an EMBL/GenBank/DDBJ whole genome shotgun (WGS) entry which is preliminary data.</text>
</comment>
<dbReference type="PANTHER" id="PTHR10194:SF60">
    <property type="entry name" value="RAS GTPASE-ACTIVATING PROTEIN RASKOL"/>
    <property type="match status" value="1"/>
</dbReference>
<dbReference type="Gene3D" id="3.30.530.20">
    <property type="match status" value="1"/>
</dbReference>
<protein>
    <recommendedName>
        <fullName evidence="3">Ras-GAP domain-containing protein</fullName>
    </recommendedName>
</protein>
<dbReference type="Gene3D" id="1.10.506.10">
    <property type="entry name" value="GTPase Activation - p120gap, domain 1"/>
    <property type="match status" value="1"/>
</dbReference>
<dbReference type="SUPFAM" id="SSF55961">
    <property type="entry name" value="Bet v1-like"/>
    <property type="match status" value="1"/>
</dbReference>
<dbReference type="VEuPathDB" id="FungiDB:H257_00066"/>
<dbReference type="Pfam" id="PF00616">
    <property type="entry name" value="RasGAP"/>
    <property type="match status" value="1"/>
</dbReference>
<dbReference type="InterPro" id="IPR001936">
    <property type="entry name" value="RasGAP_dom"/>
</dbReference>
<dbReference type="PANTHER" id="PTHR10194">
    <property type="entry name" value="RAS GTPASE-ACTIVATING PROTEINS"/>
    <property type="match status" value="1"/>
</dbReference>